<proteinExistence type="predicted"/>
<dbReference type="AlphaFoldDB" id="A0A9W9FP36"/>
<reference evidence="1" key="1">
    <citation type="submission" date="2022-11" db="EMBL/GenBank/DDBJ databases">
        <authorList>
            <person name="Petersen C."/>
        </authorList>
    </citation>
    <scope>NUCLEOTIDE SEQUENCE</scope>
    <source>
        <strain evidence="1">IBT 30761</strain>
    </source>
</reference>
<evidence type="ECO:0000313" key="2">
    <source>
        <dbReference type="Proteomes" id="UP001149074"/>
    </source>
</evidence>
<accession>A0A9W9FP36</accession>
<dbReference type="GeneID" id="81355522"/>
<gene>
    <name evidence="1" type="ORF">N7532_004049</name>
</gene>
<evidence type="ECO:0008006" key="3">
    <source>
        <dbReference type="Google" id="ProtNLM"/>
    </source>
</evidence>
<dbReference type="RefSeq" id="XP_056476900.1">
    <property type="nucleotide sequence ID" value="XM_056616543.1"/>
</dbReference>
<protein>
    <recommendedName>
        <fullName evidence="3">F-box domain-containing protein</fullName>
    </recommendedName>
</protein>
<organism evidence="1 2">
    <name type="scientific">Penicillium argentinense</name>
    <dbReference type="NCBI Taxonomy" id="1131581"/>
    <lineage>
        <taxon>Eukaryota</taxon>
        <taxon>Fungi</taxon>
        <taxon>Dikarya</taxon>
        <taxon>Ascomycota</taxon>
        <taxon>Pezizomycotina</taxon>
        <taxon>Eurotiomycetes</taxon>
        <taxon>Eurotiomycetidae</taxon>
        <taxon>Eurotiales</taxon>
        <taxon>Aspergillaceae</taxon>
        <taxon>Penicillium</taxon>
    </lineage>
</organism>
<keyword evidence="2" id="KW-1185">Reference proteome</keyword>
<evidence type="ECO:0000313" key="1">
    <source>
        <dbReference type="EMBL" id="KAJ5103520.1"/>
    </source>
</evidence>
<dbReference type="Proteomes" id="UP001149074">
    <property type="component" value="Unassembled WGS sequence"/>
</dbReference>
<reference evidence="1" key="2">
    <citation type="journal article" date="2023" name="IMA Fungus">
        <title>Comparative genomic study of the Penicillium genus elucidates a diverse pangenome and 15 lateral gene transfer events.</title>
        <authorList>
            <person name="Petersen C."/>
            <person name="Sorensen T."/>
            <person name="Nielsen M.R."/>
            <person name="Sondergaard T.E."/>
            <person name="Sorensen J.L."/>
            <person name="Fitzpatrick D.A."/>
            <person name="Frisvad J.C."/>
            <person name="Nielsen K.L."/>
        </authorList>
    </citation>
    <scope>NUCLEOTIDE SEQUENCE</scope>
    <source>
        <strain evidence="1">IBT 30761</strain>
    </source>
</reference>
<dbReference type="EMBL" id="JAPQKI010000004">
    <property type="protein sequence ID" value="KAJ5103520.1"/>
    <property type="molecule type" value="Genomic_DNA"/>
</dbReference>
<name>A0A9W9FP36_9EURO</name>
<comment type="caution">
    <text evidence="1">The sequence shown here is derived from an EMBL/GenBank/DDBJ whole genome shotgun (WGS) entry which is preliminary data.</text>
</comment>
<sequence>MATIPTSIHDLPTELVLIIAEYLCEPYISKIDHVPTEPSSLDLPQQRRCRRYSHHKSSAFECASTG</sequence>